<proteinExistence type="predicted"/>
<keyword evidence="1 2" id="KW-0728">SH3 domain</keyword>
<feature type="transmembrane region" description="Helical" evidence="4">
    <location>
        <begin position="44"/>
        <end position="63"/>
    </location>
</feature>
<feature type="compositionally biased region" description="Acidic residues" evidence="3">
    <location>
        <begin position="232"/>
        <end position="241"/>
    </location>
</feature>
<organism evidence="6 7">
    <name type="scientific">Sphagnurus paluster</name>
    <dbReference type="NCBI Taxonomy" id="117069"/>
    <lineage>
        <taxon>Eukaryota</taxon>
        <taxon>Fungi</taxon>
        <taxon>Dikarya</taxon>
        <taxon>Basidiomycota</taxon>
        <taxon>Agaricomycotina</taxon>
        <taxon>Agaricomycetes</taxon>
        <taxon>Agaricomycetidae</taxon>
        <taxon>Agaricales</taxon>
        <taxon>Tricholomatineae</taxon>
        <taxon>Lyophyllaceae</taxon>
        <taxon>Sphagnurus</taxon>
    </lineage>
</organism>
<evidence type="ECO:0000313" key="7">
    <source>
        <dbReference type="Proteomes" id="UP000717328"/>
    </source>
</evidence>
<feature type="region of interest" description="Disordered" evidence="3">
    <location>
        <begin position="141"/>
        <end position="266"/>
    </location>
</feature>
<dbReference type="EMBL" id="JABCKI010006338">
    <property type="protein sequence ID" value="KAG5634610.1"/>
    <property type="molecule type" value="Genomic_DNA"/>
</dbReference>
<dbReference type="Pfam" id="PF00018">
    <property type="entry name" value="SH3_1"/>
    <property type="match status" value="1"/>
</dbReference>
<dbReference type="Gene3D" id="2.30.30.40">
    <property type="entry name" value="SH3 Domains"/>
    <property type="match status" value="1"/>
</dbReference>
<evidence type="ECO:0000256" key="1">
    <source>
        <dbReference type="ARBA" id="ARBA00022443"/>
    </source>
</evidence>
<reference evidence="6" key="2">
    <citation type="submission" date="2021-10" db="EMBL/GenBank/DDBJ databases">
        <title>Phylogenomics reveals ancestral predisposition of the termite-cultivated fungus Termitomyces towards a domesticated lifestyle.</title>
        <authorList>
            <person name="Auxier B."/>
            <person name="Grum-Grzhimaylo A."/>
            <person name="Cardenas M.E."/>
            <person name="Lodge J.D."/>
            <person name="Laessoe T."/>
            <person name="Pedersen O."/>
            <person name="Smith M.E."/>
            <person name="Kuyper T.W."/>
            <person name="Franco-Molano E.A."/>
            <person name="Baroni T.J."/>
            <person name="Aanen D.K."/>
        </authorList>
    </citation>
    <scope>NUCLEOTIDE SEQUENCE</scope>
    <source>
        <strain evidence="6">D49</strain>
    </source>
</reference>
<dbReference type="InterPro" id="IPR036028">
    <property type="entry name" value="SH3-like_dom_sf"/>
</dbReference>
<reference evidence="6" key="1">
    <citation type="submission" date="2021-02" db="EMBL/GenBank/DDBJ databases">
        <authorList>
            <person name="Nieuwenhuis M."/>
            <person name="Van De Peppel L.J.J."/>
        </authorList>
    </citation>
    <scope>NUCLEOTIDE SEQUENCE</scope>
    <source>
        <strain evidence="6">D49</strain>
    </source>
</reference>
<gene>
    <name evidence="6" type="ORF">H0H81_001379</name>
</gene>
<evidence type="ECO:0000259" key="5">
    <source>
        <dbReference type="PROSITE" id="PS50002"/>
    </source>
</evidence>
<feature type="transmembrane region" description="Helical" evidence="4">
    <location>
        <begin position="12"/>
        <end position="32"/>
    </location>
</feature>
<dbReference type="AlphaFoldDB" id="A0A9P7FP15"/>
<evidence type="ECO:0000256" key="2">
    <source>
        <dbReference type="PROSITE-ProRule" id="PRU00192"/>
    </source>
</evidence>
<keyword evidence="4" id="KW-0812">Transmembrane</keyword>
<sequence>MANSRLPTHFFTTTLAVAAISWTIALATQAVVNKKLGNGPVGTLWFAFVLQTLLIGIISHGITSGTLPQYHALITASASIATVLAVIGIDRNLYNPAIDAQKALCAGWFLATFVDILWIIYFTAPPDSPIALTLGSPVDHRGGRDMSYTDGGSRAGPTQVPTNVDAFAYPPPPSSPRSSHQRGSTAANMSHGMTDPQTRAVSAAGTDPQDPLTQSPAQVLSPLSLSQVPPEPEMDEQGEEDEKQRQSAGSAGGAPEAPEKEVQQERSYTFRAEALYSYKAAKSDPHELSFKSGEILSISDKSGKWWEAKKADGTEGSKFCFPPLCSSLSP</sequence>
<feature type="transmembrane region" description="Helical" evidence="4">
    <location>
        <begin position="69"/>
        <end position="91"/>
    </location>
</feature>
<dbReference type="SMART" id="SM00326">
    <property type="entry name" value="SH3"/>
    <property type="match status" value="1"/>
</dbReference>
<dbReference type="SUPFAM" id="SSF50044">
    <property type="entry name" value="SH3-domain"/>
    <property type="match status" value="1"/>
</dbReference>
<feature type="compositionally biased region" description="Polar residues" evidence="3">
    <location>
        <begin position="211"/>
        <end position="227"/>
    </location>
</feature>
<evidence type="ECO:0000256" key="3">
    <source>
        <dbReference type="SAM" id="MobiDB-lite"/>
    </source>
</evidence>
<keyword evidence="4" id="KW-0472">Membrane</keyword>
<evidence type="ECO:0000313" key="6">
    <source>
        <dbReference type="EMBL" id="KAG5634610.1"/>
    </source>
</evidence>
<feature type="domain" description="SH3" evidence="5">
    <location>
        <begin position="267"/>
        <end position="330"/>
    </location>
</feature>
<evidence type="ECO:0000256" key="4">
    <source>
        <dbReference type="SAM" id="Phobius"/>
    </source>
</evidence>
<dbReference type="InterPro" id="IPR001452">
    <property type="entry name" value="SH3_domain"/>
</dbReference>
<feature type="transmembrane region" description="Helical" evidence="4">
    <location>
        <begin position="103"/>
        <end position="124"/>
    </location>
</feature>
<keyword evidence="4" id="KW-1133">Transmembrane helix</keyword>
<dbReference type="PROSITE" id="PS50002">
    <property type="entry name" value="SH3"/>
    <property type="match status" value="1"/>
</dbReference>
<accession>A0A9P7FP15</accession>
<name>A0A9P7FP15_9AGAR</name>
<feature type="compositionally biased region" description="Low complexity" evidence="3">
    <location>
        <begin position="247"/>
        <end position="256"/>
    </location>
</feature>
<keyword evidence="7" id="KW-1185">Reference proteome</keyword>
<dbReference type="OrthoDB" id="5983572at2759"/>
<protein>
    <recommendedName>
        <fullName evidence="5">SH3 domain-containing protein</fullName>
    </recommendedName>
</protein>
<dbReference type="Proteomes" id="UP000717328">
    <property type="component" value="Unassembled WGS sequence"/>
</dbReference>
<comment type="caution">
    <text evidence="6">The sequence shown here is derived from an EMBL/GenBank/DDBJ whole genome shotgun (WGS) entry which is preliminary data.</text>
</comment>